<dbReference type="InterPro" id="IPR036812">
    <property type="entry name" value="NAD(P)_OxRdtase_dom_sf"/>
</dbReference>
<dbReference type="EMBL" id="CP134880">
    <property type="protein sequence ID" value="WNM26449.1"/>
    <property type="molecule type" value="Genomic_DNA"/>
</dbReference>
<reference evidence="2" key="1">
    <citation type="submission" date="2023-09" db="EMBL/GenBank/DDBJ databases">
        <title>Demequina sp. a novel bacteria isolated from Capsicum annuum.</title>
        <authorList>
            <person name="Humaira Z."/>
            <person name="Lee J."/>
            <person name="Cho D."/>
        </authorList>
    </citation>
    <scope>NUCLEOTIDE SEQUENCE</scope>
    <source>
        <strain evidence="2">PMTSA13</strain>
    </source>
</reference>
<feature type="domain" description="NADP-dependent oxidoreductase" evidence="1">
    <location>
        <begin position="20"/>
        <end position="314"/>
    </location>
</feature>
<dbReference type="SUPFAM" id="SSF51430">
    <property type="entry name" value="NAD(P)-linked oxidoreductase"/>
    <property type="match status" value="1"/>
</dbReference>
<dbReference type="Gene3D" id="3.20.20.100">
    <property type="entry name" value="NADP-dependent oxidoreductase domain"/>
    <property type="match status" value="1"/>
</dbReference>
<dbReference type="GO" id="GO:0005829">
    <property type="term" value="C:cytosol"/>
    <property type="evidence" value="ECO:0007669"/>
    <property type="project" value="TreeGrafter"/>
</dbReference>
<dbReference type="InterPro" id="IPR050523">
    <property type="entry name" value="AKR_Detox_Biosynth"/>
</dbReference>
<evidence type="ECO:0000313" key="2">
    <source>
        <dbReference type="EMBL" id="WNM26449.1"/>
    </source>
</evidence>
<dbReference type="Pfam" id="PF00248">
    <property type="entry name" value="Aldo_ket_red"/>
    <property type="match status" value="1"/>
</dbReference>
<proteinExistence type="predicted"/>
<dbReference type="PANTHER" id="PTHR43364">
    <property type="entry name" value="NADH-SPECIFIC METHYLGLYOXAL REDUCTASE-RELATED"/>
    <property type="match status" value="1"/>
</dbReference>
<dbReference type="AlphaFoldDB" id="A0AA96FB01"/>
<dbReference type="PANTHER" id="PTHR43364:SF6">
    <property type="entry name" value="OXIDOREDUCTASE-RELATED"/>
    <property type="match status" value="1"/>
</dbReference>
<dbReference type="InterPro" id="IPR023210">
    <property type="entry name" value="NADP_OxRdtase_dom"/>
</dbReference>
<sequence>MTVNTDSAMTLGSLDLSNAPLALGGNVFGWTSDRADSFAVLDGFVGGGGVLIDTADSYSAWVPGHSGGESETMIGEWLAARGRRDDVLIATKVSQHPEFTGLAAANVRAAAEASLRRLGVDTIDLYYAHFDHGDPIEETAEAFSALVDDGLVREIAISNLTAERIDAWMAVADAEGLHEPVALQPHYNLMERTFEGDLRDAATRHGLGVLPYWGLAKGFLTGKYREADGAVDSPRASQALAYLDDRGRRVLSALDRVAIEHEADVAAVALAWLKAQPTVVAPIASARNAAQLETLLASMRLELNPSDLQALTEASAL</sequence>
<dbReference type="KEGG" id="dcp:RN607_09580"/>
<dbReference type="Proteomes" id="UP001303408">
    <property type="component" value="Chromosome"/>
</dbReference>
<accession>A0AA96FB01</accession>
<name>A0AA96FB01_9MICO</name>
<protein>
    <submittedName>
        <fullName evidence="2">Aldo/keto reductase</fullName>
    </submittedName>
</protein>
<organism evidence="2">
    <name type="scientific">Demequina capsici</name>
    <dbReference type="NCBI Taxonomy" id="3075620"/>
    <lineage>
        <taxon>Bacteria</taxon>
        <taxon>Bacillati</taxon>
        <taxon>Actinomycetota</taxon>
        <taxon>Actinomycetes</taxon>
        <taxon>Micrococcales</taxon>
        <taxon>Demequinaceae</taxon>
        <taxon>Demequina</taxon>
    </lineage>
</organism>
<dbReference type="RefSeq" id="WP_313542257.1">
    <property type="nucleotide sequence ID" value="NZ_CP134880.1"/>
</dbReference>
<evidence type="ECO:0000259" key="1">
    <source>
        <dbReference type="Pfam" id="PF00248"/>
    </source>
</evidence>
<gene>
    <name evidence="2" type="ORF">RN607_09580</name>
</gene>